<proteinExistence type="predicted"/>
<protein>
    <submittedName>
        <fullName evidence="2">Uncharacterized protein</fullName>
    </submittedName>
</protein>
<evidence type="ECO:0000256" key="1">
    <source>
        <dbReference type="SAM" id="MobiDB-lite"/>
    </source>
</evidence>
<dbReference type="EMBL" id="CP126172">
    <property type="protein sequence ID" value="WOS39128.1"/>
    <property type="molecule type" value="Genomic_DNA"/>
</dbReference>
<gene>
    <name evidence="2" type="ORF">QN243_11770</name>
</gene>
<name>A0ABZ0JH44_9XANT</name>
<accession>A0ABZ0JH44</accession>
<feature type="compositionally biased region" description="Pro residues" evidence="1">
    <location>
        <begin position="114"/>
        <end position="125"/>
    </location>
</feature>
<feature type="region of interest" description="Disordered" evidence="1">
    <location>
        <begin position="103"/>
        <end position="181"/>
    </location>
</feature>
<reference evidence="2 3" key="1">
    <citation type="submission" date="2023-05" db="EMBL/GenBank/DDBJ databases">
        <title>Xanthomonas rydalmerenesis sp. nov., a novel Xanthomonas species isolated from Fragaria x ananassa.</title>
        <authorList>
            <person name="McKnight D.J.E."/>
            <person name="Wong-Bajracharya J."/>
            <person name="Okoh E.B."/>
            <person name="Snijders F."/>
            <person name="Lidbetter F."/>
            <person name="Webster J."/>
            <person name="Djordjevic S.P."/>
            <person name="Bogema D.R."/>
            <person name="Chapman T.A."/>
        </authorList>
    </citation>
    <scope>NUCLEOTIDE SEQUENCE [LARGE SCALE GENOMIC DNA]</scope>
    <source>
        <strain evidence="2 3">DAR34883</strain>
    </source>
</reference>
<organism evidence="2 3">
    <name type="scientific">Xanthomonas rydalmerensis</name>
    <dbReference type="NCBI Taxonomy" id="3046274"/>
    <lineage>
        <taxon>Bacteria</taxon>
        <taxon>Pseudomonadati</taxon>
        <taxon>Pseudomonadota</taxon>
        <taxon>Gammaproteobacteria</taxon>
        <taxon>Lysobacterales</taxon>
        <taxon>Lysobacteraceae</taxon>
        <taxon>Xanthomonas</taxon>
    </lineage>
</organism>
<evidence type="ECO:0000313" key="2">
    <source>
        <dbReference type="EMBL" id="WOS39128.1"/>
    </source>
</evidence>
<keyword evidence="3" id="KW-1185">Reference proteome</keyword>
<sequence length="181" mass="20366">MTVDQLLLGVSGQQKTDLEARIYICEISLKFALAQWRLGAWMKAPQSLKGASMQSEPLTLQIASRLVSGLLCHERHCRLPDRVNDIRHALEVAGEMMRQYRGGSSAPPVYDYAPPKPGPTLPPPASLSQPQVPRPQETRTQQAIVVREIPSVEEWRKNRRRKVALHPDPMANTKRPKPTLH</sequence>
<dbReference type="Proteomes" id="UP001302020">
    <property type="component" value="Chromosome"/>
</dbReference>
<evidence type="ECO:0000313" key="3">
    <source>
        <dbReference type="Proteomes" id="UP001302020"/>
    </source>
</evidence>
<dbReference type="RefSeq" id="WP_317843251.1">
    <property type="nucleotide sequence ID" value="NZ_CP126170.1"/>
</dbReference>